<feature type="coiled-coil region" evidence="3">
    <location>
        <begin position="76"/>
        <end position="136"/>
    </location>
</feature>
<name>A0ABZ3IN54_9FIRM</name>
<feature type="domain" description="CusB-like beta-barrel" evidence="5">
    <location>
        <begin position="241"/>
        <end position="324"/>
    </location>
</feature>
<dbReference type="Pfam" id="PF25881">
    <property type="entry name" value="HH_YBHG"/>
    <property type="match status" value="1"/>
</dbReference>
<dbReference type="SUPFAM" id="SSF111369">
    <property type="entry name" value="HlyD-like secretion proteins"/>
    <property type="match status" value="3"/>
</dbReference>
<evidence type="ECO:0008006" key="8">
    <source>
        <dbReference type="Google" id="ProtNLM"/>
    </source>
</evidence>
<evidence type="ECO:0000256" key="2">
    <source>
        <dbReference type="ARBA" id="ARBA00023054"/>
    </source>
</evidence>
<reference evidence="6" key="1">
    <citation type="submission" date="2024-05" db="EMBL/GenBank/DDBJ databases">
        <title>Isolation and characterization of Sporomusa carbonis sp. nov., a carboxydotrophic hydrogenogen in the genus of Sporomusa isolated from a charcoal burning pile.</title>
        <authorList>
            <person name="Boeer T."/>
            <person name="Rosenbaum F."/>
            <person name="Eysell L."/>
            <person name="Mueller V."/>
            <person name="Daniel R."/>
            <person name="Poehlein A."/>
        </authorList>
    </citation>
    <scope>NUCLEOTIDE SEQUENCE [LARGE SCALE GENOMIC DNA]</scope>
    <source>
        <strain evidence="6">DSM 10669</strain>
    </source>
</reference>
<protein>
    <recommendedName>
        <fullName evidence="8">Multidrug export protein EmrA</fullName>
    </recommendedName>
</protein>
<dbReference type="InterPro" id="IPR058792">
    <property type="entry name" value="Beta-barrel_RND_2"/>
</dbReference>
<comment type="subcellular location">
    <subcellularLocation>
        <location evidence="1">Cell envelope</location>
    </subcellularLocation>
</comment>
<feature type="domain" description="YbhG-like alpha-helical hairpin" evidence="4">
    <location>
        <begin position="77"/>
        <end position="201"/>
    </location>
</feature>
<sequence>MVINKKILVGVLLALLVAGGAAYKYLRPAETGITATGTIEVTRADVMPKVNGYLTGLQLKAGDAVEAQQKVAKITRADLEAQVVRDEAALAKAAAQLRDLEAGPRSQERQELSALLDSARSTYEKARQDYERYQSLYQAGAISLQQLDTARSNMEVAYGSMTAANQRLSLGNEGNRPEAIEAQRLELERSKAVLAASRVLLEDTVVISPINGLILSKNFENGEYVNPGAAILTVGDMNDCWVKIYVSSTQLGLIAVGQEAKVKVDSFPGRVFRGEIKEISQNAEFTPRQSITQSERANLVFAVKVQLDNAEGILKPGMPADVVLK</sequence>
<dbReference type="Proteomes" id="UP000216752">
    <property type="component" value="Chromosome"/>
</dbReference>
<keyword evidence="2 3" id="KW-0175">Coiled coil</keyword>
<evidence type="ECO:0000313" key="6">
    <source>
        <dbReference type="EMBL" id="XFO67085.1"/>
    </source>
</evidence>
<gene>
    <name evidence="6" type="ORF">SPSIL_032640</name>
</gene>
<dbReference type="RefSeq" id="WP_245867576.1">
    <property type="nucleotide sequence ID" value="NZ_CP155573.1"/>
</dbReference>
<dbReference type="Gene3D" id="2.40.50.100">
    <property type="match status" value="2"/>
</dbReference>
<keyword evidence="7" id="KW-1185">Reference proteome</keyword>
<evidence type="ECO:0000256" key="3">
    <source>
        <dbReference type="SAM" id="Coils"/>
    </source>
</evidence>
<evidence type="ECO:0000259" key="5">
    <source>
        <dbReference type="Pfam" id="PF25954"/>
    </source>
</evidence>
<evidence type="ECO:0000256" key="1">
    <source>
        <dbReference type="ARBA" id="ARBA00004196"/>
    </source>
</evidence>
<dbReference type="PANTHER" id="PTHR32347">
    <property type="entry name" value="EFFLUX SYSTEM COMPONENT YKNX-RELATED"/>
    <property type="match status" value="1"/>
</dbReference>
<dbReference type="PANTHER" id="PTHR32347:SF23">
    <property type="entry name" value="BLL5650 PROTEIN"/>
    <property type="match status" value="1"/>
</dbReference>
<proteinExistence type="predicted"/>
<dbReference type="InterPro" id="IPR050465">
    <property type="entry name" value="UPF0194_transport"/>
</dbReference>
<dbReference type="Gene3D" id="1.10.287.470">
    <property type="entry name" value="Helix hairpin bin"/>
    <property type="match status" value="1"/>
</dbReference>
<dbReference type="Pfam" id="PF25954">
    <property type="entry name" value="Beta-barrel_RND_2"/>
    <property type="match status" value="1"/>
</dbReference>
<evidence type="ECO:0000259" key="4">
    <source>
        <dbReference type="Pfam" id="PF25881"/>
    </source>
</evidence>
<accession>A0ABZ3IN54</accession>
<evidence type="ECO:0000313" key="7">
    <source>
        <dbReference type="Proteomes" id="UP000216752"/>
    </source>
</evidence>
<dbReference type="Gene3D" id="2.40.30.170">
    <property type="match status" value="1"/>
</dbReference>
<dbReference type="EMBL" id="CP155573">
    <property type="protein sequence ID" value="XFO67085.1"/>
    <property type="molecule type" value="Genomic_DNA"/>
</dbReference>
<organism evidence="6 7">
    <name type="scientific">Sporomusa silvacetica DSM 10669</name>
    <dbReference type="NCBI Taxonomy" id="1123289"/>
    <lineage>
        <taxon>Bacteria</taxon>
        <taxon>Bacillati</taxon>
        <taxon>Bacillota</taxon>
        <taxon>Negativicutes</taxon>
        <taxon>Selenomonadales</taxon>
        <taxon>Sporomusaceae</taxon>
        <taxon>Sporomusa</taxon>
    </lineage>
</organism>
<dbReference type="InterPro" id="IPR059052">
    <property type="entry name" value="HH_YbhG-like"/>
</dbReference>